<dbReference type="PANTHER" id="PTHR47197:SF3">
    <property type="entry name" value="DIHYDRO-HEME D1 DEHYDROGENASE"/>
    <property type="match status" value="1"/>
</dbReference>
<dbReference type="AlphaFoldDB" id="A0AAN4W3Y2"/>
<proteinExistence type="predicted"/>
<dbReference type="InterPro" id="IPR031815">
    <property type="entry name" value="DUF5074"/>
</dbReference>
<evidence type="ECO:0000313" key="2">
    <source>
        <dbReference type="Proteomes" id="UP001310022"/>
    </source>
</evidence>
<gene>
    <name evidence="1" type="ORF">PEDI_41120</name>
</gene>
<dbReference type="Gene3D" id="2.130.10.10">
    <property type="entry name" value="YVTN repeat-like/Quinoprotein amine dehydrogenase"/>
    <property type="match status" value="1"/>
</dbReference>
<accession>A0AAN4W3Y2</accession>
<dbReference type="EMBL" id="BQKE01000003">
    <property type="protein sequence ID" value="GJM63560.1"/>
    <property type="molecule type" value="Genomic_DNA"/>
</dbReference>
<dbReference type="InterPro" id="IPR011044">
    <property type="entry name" value="Quino_amine_DH_bsu"/>
</dbReference>
<evidence type="ECO:0008006" key="3">
    <source>
        <dbReference type="Google" id="ProtNLM"/>
    </source>
</evidence>
<name>A0AAN4W3Y2_9BACT</name>
<dbReference type="InterPro" id="IPR051200">
    <property type="entry name" value="Host-pathogen_enzymatic-act"/>
</dbReference>
<dbReference type="Pfam" id="PF16819">
    <property type="entry name" value="DUF5074"/>
    <property type="match status" value="1"/>
</dbReference>
<organism evidence="1 2">
    <name type="scientific">Persicobacter diffluens</name>
    <dbReference type="NCBI Taxonomy" id="981"/>
    <lineage>
        <taxon>Bacteria</taxon>
        <taxon>Pseudomonadati</taxon>
        <taxon>Bacteroidota</taxon>
        <taxon>Cytophagia</taxon>
        <taxon>Cytophagales</taxon>
        <taxon>Persicobacteraceae</taxon>
        <taxon>Persicobacter</taxon>
    </lineage>
</organism>
<evidence type="ECO:0000313" key="1">
    <source>
        <dbReference type="EMBL" id="GJM63560.1"/>
    </source>
</evidence>
<keyword evidence="2" id="KW-1185">Reference proteome</keyword>
<dbReference type="PANTHER" id="PTHR47197">
    <property type="entry name" value="PROTEIN NIRF"/>
    <property type="match status" value="1"/>
</dbReference>
<dbReference type="SUPFAM" id="SSF50969">
    <property type="entry name" value="YVTN repeat-like/Quinoprotein amine dehydrogenase"/>
    <property type="match status" value="1"/>
</dbReference>
<dbReference type="RefSeq" id="WP_338238713.1">
    <property type="nucleotide sequence ID" value="NZ_BQKE01000003.1"/>
</dbReference>
<dbReference type="InterPro" id="IPR015943">
    <property type="entry name" value="WD40/YVTN_repeat-like_dom_sf"/>
</dbReference>
<sequence>MNKLNIFFFLILFLPACNNPEDARPVDINPPVSGDYQQGIYILNEGNFDWGVASLSFLHTETQEIDNLIFRDTNGFELGNVAQSMSIHGDKGYIVVNNSEKVEIINPYTAEWIGRIRIPGGSPRYMEKISDNKAYLTELYAGCFWVLDLENEVVDKKVDVSGGWTESMVRLGDFVYMTKQREVRDPEQADQEILKIDIQSDKIVDRVTMPPGPSGLVLDKNEKIWVLCNGGLIQKEPTLLQLEPENMTIIQRFAFDNQAATYPGNLRINPAGDMLYFINGGIYAFEITASQLPQKPIIDAAKDQIYFALDIDPENGDIYLSDAIDYLQRGLIYQYSAEGSLLLEDKAEVMPNQFIFWRP</sequence>
<comment type="caution">
    <text evidence="1">The sequence shown here is derived from an EMBL/GenBank/DDBJ whole genome shotgun (WGS) entry which is preliminary data.</text>
</comment>
<protein>
    <recommendedName>
        <fullName evidence="3">YncE family protein</fullName>
    </recommendedName>
</protein>
<reference evidence="1 2" key="1">
    <citation type="submission" date="2021-12" db="EMBL/GenBank/DDBJ databases">
        <title>Genome sequencing of bacteria with rrn-lacking chromosome and rrn-plasmid.</title>
        <authorList>
            <person name="Anda M."/>
            <person name="Iwasaki W."/>
        </authorList>
    </citation>
    <scope>NUCLEOTIDE SEQUENCE [LARGE SCALE GENOMIC DNA]</scope>
    <source>
        <strain evidence="1 2">NBRC 15940</strain>
    </source>
</reference>
<dbReference type="Proteomes" id="UP001310022">
    <property type="component" value="Unassembled WGS sequence"/>
</dbReference>